<dbReference type="RefSeq" id="WP_027888847.1">
    <property type="nucleotide sequence ID" value="NZ_JBHSXZ010000017.1"/>
</dbReference>
<proteinExistence type="predicted"/>
<dbReference type="AlphaFoldDB" id="A0A399DSD6"/>
<reference evidence="1 2" key="1">
    <citation type="submission" date="2018-08" db="EMBL/GenBank/DDBJ databases">
        <title>Meiothermus cateniformans JCM 15151 genome sequencing project.</title>
        <authorList>
            <person name="Da Costa M.S."/>
            <person name="Albuquerque L."/>
            <person name="Raposo P."/>
            <person name="Froufe H.J.C."/>
            <person name="Barroso C.S."/>
            <person name="Egas C."/>
        </authorList>
    </citation>
    <scope>NUCLEOTIDE SEQUENCE [LARGE SCALE GENOMIC DNA]</scope>
    <source>
        <strain evidence="1 2">JCM 15151</strain>
    </source>
</reference>
<sequence length="237" mass="26305">MIHRPDLHHKFVLLFDIKNANPLDLSFLGSAHQLLRDVRYGLVPDEAIKKALNQYFQRNESLPVLDQWPIIEHVYATKGGRALCQAYYNLRLFGAAHPSGRTLLPSPVRFSLARSIDPIFPLAAGHSTAYGLYRMHGCYHPTAGLHNGVSASDLQLLWKGLSKVFVSDASSQPVEVSIRGLWIFSHEAQPISAKELFGLVQTPALKFQAAQFANYSISSPPPGRLEAIPNVFLARLV</sequence>
<dbReference type="OrthoDB" id="27334at2"/>
<dbReference type="Pfam" id="PF05107">
    <property type="entry name" value="Cas_Cas7"/>
    <property type="match status" value="1"/>
</dbReference>
<evidence type="ECO:0000313" key="2">
    <source>
        <dbReference type="Proteomes" id="UP000266089"/>
    </source>
</evidence>
<dbReference type="InterPro" id="IPR006482">
    <property type="entry name" value="Cas7_Csh2/Csh2"/>
</dbReference>
<gene>
    <name evidence="1" type="ORF">Mcate_02455</name>
</gene>
<evidence type="ECO:0000313" key="1">
    <source>
        <dbReference type="EMBL" id="RIH74996.1"/>
    </source>
</evidence>
<dbReference type="GO" id="GO:0043571">
    <property type="term" value="P:maintenance of CRISPR repeat elements"/>
    <property type="evidence" value="ECO:0007669"/>
    <property type="project" value="InterPro"/>
</dbReference>
<protein>
    <submittedName>
        <fullName evidence="1">CRISPR-associated protein Cas7/Csd2, subtype I-C/DVULG</fullName>
    </submittedName>
</protein>
<organism evidence="1 2">
    <name type="scientific">Meiothermus taiwanensis</name>
    <dbReference type="NCBI Taxonomy" id="172827"/>
    <lineage>
        <taxon>Bacteria</taxon>
        <taxon>Thermotogati</taxon>
        <taxon>Deinococcota</taxon>
        <taxon>Deinococci</taxon>
        <taxon>Thermales</taxon>
        <taxon>Thermaceae</taxon>
        <taxon>Meiothermus</taxon>
    </lineage>
</organism>
<accession>A0A399DSD6</accession>
<comment type="caution">
    <text evidence="1">The sequence shown here is derived from an EMBL/GenBank/DDBJ whole genome shotgun (WGS) entry which is preliminary data.</text>
</comment>
<name>A0A399DSD6_9DEIN</name>
<dbReference type="Proteomes" id="UP000266089">
    <property type="component" value="Unassembled WGS sequence"/>
</dbReference>
<dbReference type="EMBL" id="QWKX01000084">
    <property type="protein sequence ID" value="RIH74996.1"/>
    <property type="molecule type" value="Genomic_DNA"/>
</dbReference>